<gene>
    <name evidence="3" type="ORF">FPRO_07318</name>
</gene>
<feature type="compositionally biased region" description="Basic and acidic residues" evidence="1">
    <location>
        <begin position="153"/>
        <end position="165"/>
    </location>
</feature>
<evidence type="ECO:0000313" key="4">
    <source>
        <dbReference type="Proteomes" id="UP000183971"/>
    </source>
</evidence>
<dbReference type="Proteomes" id="UP000183971">
    <property type="component" value="Unassembled WGS sequence"/>
</dbReference>
<dbReference type="GeneID" id="42052197"/>
<dbReference type="VEuPathDB" id="FungiDB:FPRO_07318"/>
<feature type="region of interest" description="Disordered" evidence="1">
    <location>
        <begin position="1"/>
        <end position="73"/>
    </location>
</feature>
<evidence type="ECO:0000259" key="2">
    <source>
        <dbReference type="Pfam" id="PF22693"/>
    </source>
</evidence>
<feature type="region of interest" description="Disordered" evidence="1">
    <location>
        <begin position="134"/>
        <end position="176"/>
    </location>
</feature>
<dbReference type="RefSeq" id="XP_031084356.1">
    <property type="nucleotide sequence ID" value="XM_031218505.1"/>
</dbReference>
<dbReference type="EMBL" id="FJOF01000007">
    <property type="protein sequence ID" value="CZR43765.1"/>
    <property type="molecule type" value="Genomic_DNA"/>
</dbReference>
<dbReference type="Pfam" id="PF22693">
    <property type="entry name" value="MACPF_1"/>
    <property type="match status" value="1"/>
</dbReference>
<feature type="compositionally biased region" description="Low complexity" evidence="1">
    <location>
        <begin position="43"/>
        <end position="55"/>
    </location>
</feature>
<protein>
    <recommendedName>
        <fullName evidence="2">MACPF-like domain-containing protein</fullName>
    </recommendedName>
</protein>
<proteinExistence type="predicted"/>
<feature type="compositionally biased region" description="Basic and acidic residues" evidence="1">
    <location>
        <begin position="22"/>
        <end position="42"/>
    </location>
</feature>
<evidence type="ECO:0000256" key="1">
    <source>
        <dbReference type="SAM" id="MobiDB-lite"/>
    </source>
</evidence>
<dbReference type="InterPro" id="IPR054586">
    <property type="entry name" value="MACPF_1_fungal"/>
</dbReference>
<feature type="domain" description="MACPF-like" evidence="2">
    <location>
        <begin position="561"/>
        <end position="721"/>
    </location>
</feature>
<evidence type="ECO:0000313" key="3">
    <source>
        <dbReference type="EMBL" id="CZR43765.1"/>
    </source>
</evidence>
<sequence length="1177" mass="129579">MPGLSADQLEKLRGRRLPVLRFGDKPSENPETDRDPEDRKSAGGEPSAASEETASPPAPERPQIPRKFKIQSHTEGSEFTSLVTFNNPWTSASEWSSKTLADLRKMLVPHVKAEYAFCMEDKSTVPQDMPLVDYLEDTAPGKPDNGVDGEEESSTKSESSSERRPGHNIIYLKEESKPEAAKMTSVDALKKSFLIKFVDKSNENPTRSLQSSELPGDMKRAQLGSLRPYVNMSSDHSRHEFCLSDGTGVSDSMTLRTYISKGEVPSDIESDLPILTVYFQKGGRKSIFAEASDEMKDLGKIDTKTDLKFGGGNEKPVTAAEMAGKAADTSNLVFNETFLQSLASVKASKYLTPAELDEMQWDTVLGNCNVMYGWKFDLNSMAVKPAPQPAFKLRKGLNLDLNSNPVPSSQIIIPANHVESAGNGSQVERNEGAQGAQGEEGDGGDVREDGQTQDTPREGGVEGGQPAKPPATVTVSRRKKPEALPNFAVVDDSKIEITLVSSRLEESMAKNNFSASSFEVGGSANIKGVDLGGSGGRSERTERGEGKRDTSSETLMIGNYRFPRASIFLRAEDLEPTEGLAAAIERVRLTKSLDQLKALYDNYGHFFCEEVLIGGRLQTTRATNITDKYSVTRAKSQFKAEVGVAISIPKIASINAKYSKESGSDEEHSQQETHSSDAITFEATGGNTILATNPPRWSESVLDHRNWRVIQRSGLTPLGEALGRCSVLEMRQARGWFAQAVPFLSKYIAIPESRVVPVRFKLNSKIPQLSTHQPDDIFNRDVCHYFGHQYGKCVSPIRVDLRVRDIVKEQIQRQSRQSPSGRQQLSTLDKISMLNPIGLALQAPKLLEGGAVTGDISMIYTETETETIHEIPLFSPARTQAPVALHYNESNLTQGVTPDSKSRYKETVWNMVVPYGEWLKDNSLVMLTSAAGASQTFKDDLWLTVYRNAQGQFMPAMTSSGDASFWRVKRETKGSGPEISEGNTIKLTWRFSDQTSGFRDFYEDTFGRRTFNKPENVLKDELHLKLPFPGFQKTEDKNRAAGESAGLAMIMSEIETDAPFLQEVSISSRKKEGPQKRTYNLHPTSFRVDLVGNDGLGELEDYMTVGLDQSLFQSVKTTISVREEIIKQTNSPQVGHDVMDRMDQLGSALLGSAFPNFSPPAKSIISKAAGLFKGILG</sequence>
<name>A0A1L7VVB3_FUSPR</name>
<dbReference type="AlphaFoldDB" id="A0A1L7VVB3"/>
<feature type="region of interest" description="Disordered" evidence="1">
    <location>
        <begin position="528"/>
        <end position="550"/>
    </location>
</feature>
<organism evidence="3 4">
    <name type="scientific">Fusarium proliferatum (strain ET1)</name>
    <name type="common">Orchid endophyte fungus</name>
    <dbReference type="NCBI Taxonomy" id="1227346"/>
    <lineage>
        <taxon>Eukaryota</taxon>
        <taxon>Fungi</taxon>
        <taxon>Dikarya</taxon>
        <taxon>Ascomycota</taxon>
        <taxon>Pezizomycotina</taxon>
        <taxon>Sordariomycetes</taxon>
        <taxon>Hypocreomycetidae</taxon>
        <taxon>Hypocreales</taxon>
        <taxon>Nectriaceae</taxon>
        <taxon>Fusarium</taxon>
        <taxon>Fusarium fujikuroi species complex</taxon>
    </lineage>
</organism>
<accession>A0A1L7VVB3</accession>
<feature type="compositionally biased region" description="Basic and acidic residues" evidence="1">
    <location>
        <begin position="444"/>
        <end position="460"/>
    </location>
</feature>
<keyword evidence="4" id="KW-1185">Reference proteome</keyword>
<feature type="region of interest" description="Disordered" evidence="1">
    <location>
        <begin position="421"/>
        <end position="479"/>
    </location>
</feature>
<reference evidence="4" key="1">
    <citation type="journal article" date="2016" name="Genome Biol. Evol.">
        <title>Comparative 'omics' of the Fusarium fujikuroi species complex highlights differences in genetic potential and metabolite synthesis.</title>
        <authorList>
            <person name="Niehaus E.-M."/>
            <person name="Muensterkoetter M."/>
            <person name="Proctor R.H."/>
            <person name="Brown D.W."/>
            <person name="Sharon A."/>
            <person name="Idan Y."/>
            <person name="Oren-Young L."/>
            <person name="Sieber C.M."/>
            <person name="Novak O."/>
            <person name="Pencik A."/>
            <person name="Tarkowska D."/>
            <person name="Hromadova K."/>
            <person name="Freeman S."/>
            <person name="Maymon M."/>
            <person name="Elazar M."/>
            <person name="Youssef S.A."/>
            <person name="El-Shabrawy E.S.M."/>
            <person name="Shalaby A.B.A."/>
            <person name="Houterman P."/>
            <person name="Brock N.L."/>
            <person name="Burkhardt I."/>
            <person name="Tsavkelova E.A."/>
            <person name="Dickschat J.S."/>
            <person name="Galuszka P."/>
            <person name="Gueldener U."/>
            <person name="Tudzynski B."/>
        </authorList>
    </citation>
    <scope>NUCLEOTIDE SEQUENCE [LARGE SCALE GENOMIC DNA]</scope>
    <source>
        <strain evidence="4">ET1</strain>
    </source>
</reference>
<comment type="caution">
    <text evidence="3">The sequence shown here is derived from an EMBL/GenBank/DDBJ whole genome shotgun (WGS) entry which is preliminary data.</text>
</comment>
<feature type="compositionally biased region" description="Basic and acidic residues" evidence="1">
    <location>
        <begin position="537"/>
        <end position="550"/>
    </location>
</feature>